<dbReference type="EMBL" id="MCFE01000330">
    <property type="protein sequence ID" value="ORX91287.1"/>
    <property type="molecule type" value="Genomic_DNA"/>
</dbReference>
<evidence type="ECO:0000313" key="1">
    <source>
        <dbReference type="EMBL" id="ORX91287.1"/>
    </source>
</evidence>
<dbReference type="AlphaFoldDB" id="A0A1Y1XZW0"/>
<protein>
    <submittedName>
        <fullName evidence="1">Uncharacterized protein</fullName>
    </submittedName>
</protein>
<organism evidence="1 2">
    <name type="scientific">Basidiobolus meristosporus CBS 931.73</name>
    <dbReference type="NCBI Taxonomy" id="1314790"/>
    <lineage>
        <taxon>Eukaryota</taxon>
        <taxon>Fungi</taxon>
        <taxon>Fungi incertae sedis</taxon>
        <taxon>Zoopagomycota</taxon>
        <taxon>Entomophthoromycotina</taxon>
        <taxon>Basidiobolomycetes</taxon>
        <taxon>Basidiobolales</taxon>
        <taxon>Basidiobolaceae</taxon>
        <taxon>Basidiobolus</taxon>
    </lineage>
</organism>
<evidence type="ECO:0000313" key="2">
    <source>
        <dbReference type="Proteomes" id="UP000193498"/>
    </source>
</evidence>
<keyword evidence="2" id="KW-1185">Reference proteome</keyword>
<sequence length="574" mass="66468">MTFDLQEIVNIIRSSLSAELQEMILFYVGDVILYFDFFEKPGRHFEALIIDQGGPGFILEESIRVSHKPLLRWLLNAVSYPIDYLLTSAVCYGDLCILSHLATLIGESYKEYDTPAKLFCVLKGKVRLLEYLFHRNPSFRSERSWAECIHSCLLIGITESREVYSWYLRNQNRCPRVSKEDRIKACLQNNNIDGVMENVDQKRLGTLIRALSNIPIASEKTYRKLMRIYASEADILTFIARACARLGYVDTLEILFNEPYNVHVEHDFFANIPTLAVVKVLHKYASQRNIISCMLGNGRIRKVKSPLGIYQTPTIYRKLLRTFTDSTISDMDTISDRKEHQLDDVLFFLVDLAEVTSSADLLKKYTLYAIEFGHLKLLQRLFPYLKEGHLQSIAQEIEAGNPDVYESRQPQVVEFLFAAGITQQTSFSLLTDGFELEFIQNLVEKGLVKDNTSGAVVEWSMETRRRLVLETLFDISMKPYQFYRSEKDYLMDLIHSTGDVVDYGSHYCTFERNHARPITFSTREDFSRSFRASCRSHWVMYPSMVISDVESTVRVTNMWLLLPRYCKDIEHIPL</sequence>
<dbReference type="Proteomes" id="UP000193498">
    <property type="component" value="Unassembled WGS sequence"/>
</dbReference>
<proteinExistence type="predicted"/>
<name>A0A1Y1XZW0_9FUNG</name>
<accession>A0A1Y1XZW0</accession>
<gene>
    <name evidence="1" type="ORF">K493DRAFT_304185</name>
</gene>
<comment type="caution">
    <text evidence="1">The sequence shown here is derived from an EMBL/GenBank/DDBJ whole genome shotgun (WGS) entry which is preliminary data.</text>
</comment>
<reference evidence="1 2" key="1">
    <citation type="submission" date="2016-07" db="EMBL/GenBank/DDBJ databases">
        <title>Pervasive Adenine N6-methylation of Active Genes in Fungi.</title>
        <authorList>
            <consortium name="DOE Joint Genome Institute"/>
            <person name="Mondo S.J."/>
            <person name="Dannebaum R.O."/>
            <person name="Kuo R.C."/>
            <person name="Labutti K."/>
            <person name="Haridas S."/>
            <person name="Kuo A."/>
            <person name="Salamov A."/>
            <person name="Ahrendt S.R."/>
            <person name="Lipzen A."/>
            <person name="Sullivan W."/>
            <person name="Andreopoulos W.B."/>
            <person name="Clum A."/>
            <person name="Lindquist E."/>
            <person name="Daum C."/>
            <person name="Ramamoorthy G.K."/>
            <person name="Gryganskyi A."/>
            <person name="Culley D."/>
            <person name="Magnuson J.K."/>
            <person name="James T.Y."/>
            <person name="O'Malley M.A."/>
            <person name="Stajich J.E."/>
            <person name="Spatafora J.W."/>
            <person name="Visel A."/>
            <person name="Grigoriev I.V."/>
        </authorList>
    </citation>
    <scope>NUCLEOTIDE SEQUENCE [LARGE SCALE GENOMIC DNA]</scope>
    <source>
        <strain evidence="1 2">CBS 931.73</strain>
    </source>
</reference>
<dbReference type="InParanoid" id="A0A1Y1XZW0"/>